<proteinExistence type="predicted"/>
<organism evidence="1 2">
    <name type="scientific">Pseudocercospora musae</name>
    <dbReference type="NCBI Taxonomy" id="113226"/>
    <lineage>
        <taxon>Eukaryota</taxon>
        <taxon>Fungi</taxon>
        <taxon>Dikarya</taxon>
        <taxon>Ascomycota</taxon>
        <taxon>Pezizomycotina</taxon>
        <taxon>Dothideomycetes</taxon>
        <taxon>Dothideomycetidae</taxon>
        <taxon>Mycosphaerellales</taxon>
        <taxon>Mycosphaerellaceae</taxon>
        <taxon>Pseudocercospora</taxon>
    </lineage>
</organism>
<keyword evidence="2" id="KW-1185">Reference proteome</keyword>
<dbReference type="OrthoDB" id="434240at2759"/>
<reference evidence="1 2" key="1">
    <citation type="submission" date="2015-07" db="EMBL/GenBank/DDBJ databases">
        <title>Comparative genomics of the Sigatoka disease complex on banana suggests a link between parallel evolutionary changes in Pseudocercospora fijiensis and Pseudocercospora eumusae and increased virulence on the banana host.</title>
        <authorList>
            <person name="Chang T.-C."/>
            <person name="Salvucci A."/>
            <person name="Crous P.W."/>
            <person name="Stergiopoulos I."/>
        </authorList>
    </citation>
    <scope>NUCLEOTIDE SEQUENCE [LARGE SCALE GENOMIC DNA]</scope>
    <source>
        <strain evidence="1 2">CBS 116634</strain>
    </source>
</reference>
<protein>
    <recommendedName>
        <fullName evidence="3">SnoaL-like domain-containing protein</fullName>
    </recommendedName>
</protein>
<evidence type="ECO:0008006" key="3">
    <source>
        <dbReference type="Google" id="ProtNLM"/>
    </source>
</evidence>
<dbReference type="AlphaFoldDB" id="A0A139I073"/>
<evidence type="ECO:0000313" key="1">
    <source>
        <dbReference type="EMBL" id="KXT08088.1"/>
    </source>
</evidence>
<accession>A0A139I073</accession>
<comment type="caution">
    <text evidence="1">The sequence shown here is derived from an EMBL/GenBank/DDBJ whole genome shotgun (WGS) entry which is preliminary data.</text>
</comment>
<feature type="non-terminal residue" evidence="1">
    <location>
        <position position="93"/>
    </location>
</feature>
<dbReference type="EMBL" id="LFZO01000493">
    <property type="protein sequence ID" value="KXT08088.1"/>
    <property type="molecule type" value="Genomic_DNA"/>
</dbReference>
<name>A0A139I073_9PEZI</name>
<sequence length="93" mass="10392">MSQSGDRPSTPLGVAKAFLAGIKSRDVAAMRALVHADATACLIREQVPRHFEVLDIIESADSEMDEYSYDEVEHVDDDYAIVWTPYEFVEDGK</sequence>
<evidence type="ECO:0000313" key="2">
    <source>
        <dbReference type="Proteomes" id="UP000073492"/>
    </source>
</evidence>
<dbReference type="Gene3D" id="3.10.450.50">
    <property type="match status" value="1"/>
</dbReference>
<dbReference type="Proteomes" id="UP000073492">
    <property type="component" value="Unassembled WGS sequence"/>
</dbReference>
<gene>
    <name evidence="1" type="ORF">AC579_1472</name>
</gene>